<keyword evidence="8" id="KW-0443">Lipid metabolism</keyword>
<evidence type="ECO:0000256" key="5">
    <source>
        <dbReference type="ARBA" id="ARBA00022516"/>
    </source>
</evidence>
<dbReference type="InterPro" id="IPR009721">
    <property type="entry name" value="O-acyltransferase_WSD1_C"/>
</dbReference>
<sequence length="500" mass="53114">MTSRPGRRRPAGGAPAEATAISRMSANDLMTLATDVGTPPVQIAGIMRLDGGSALRPEDVVAAVAERVRGLPRFRQRLVRAPLGAGRPYWTDDPGFDVRRHLHVERCPEPGDDDALLAVANRAVTRRLPRDRPLWSATFVTGLAGEDAALVFVFHHVLTDGLGGLAVFIRMVDGAPVPATPGFPRPAPTRRRLYADATATRLRALTRWRSGLRNVRRAALELRTGRAAAPRSSLNRPIGPRRVFAVARTGVAAVRPAARAHGATLNDVVLTATTGALRALLRRRGETVDELVVSMPVSARGRDAGAALGNHVGAVPLPLPTAGATRDRLARIAALTRRRRGAVRGASATLLAPVFRILARLHLLEWFVAHQHLISTSITYLPGPPRRRSFLGTPVTEVVPLSTIKGNMTVSFVALSYAGRLTITAVADPGQFPDLPVLMAALRAELAGLGAAAPDGARPKSPAAGHNDTSGDPVTTPTVGRDSTETDSAPIAEGNREYRS</sequence>
<evidence type="ECO:0000256" key="3">
    <source>
        <dbReference type="ARBA" id="ARBA00009587"/>
    </source>
</evidence>
<dbReference type="InterPro" id="IPR023213">
    <property type="entry name" value="CAT-like_dom_sf"/>
</dbReference>
<gene>
    <name evidence="14" type="ORF">B0I33_110308</name>
</gene>
<dbReference type="UniPathway" id="UPA00282"/>
<evidence type="ECO:0000256" key="9">
    <source>
        <dbReference type="ARBA" id="ARBA00023315"/>
    </source>
</evidence>
<evidence type="ECO:0000259" key="12">
    <source>
        <dbReference type="Pfam" id="PF03007"/>
    </source>
</evidence>
<dbReference type="GO" id="GO:0004144">
    <property type="term" value="F:diacylglycerol O-acyltransferase activity"/>
    <property type="evidence" value="ECO:0007669"/>
    <property type="project" value="UniProtKB-EC"/>
</dbReference>
<reference evidence="14 15" key="1">
    <citation type="submission" date="2018-03" db="EMBL/GenBank/DDBJ databases">
        <title>Genomic Encyclopedia of Type Strains, Phase III (KMG-III): the genomes of soil and plant-associated and newly described type strains.</title>
        <authorList>
            <person name="Whitman W."/>
        </authorList>
    </citation>
    <scope>NUCLEOTIDE SEQUENCE [LARGE SCALE GENOMIC DNA]</scope>
    <source>
        <strain evidence="14 15">CGMCC 4.7125</strain>
    </source>
</reference>
<evidence type="ECO:0000256" key="7">
    <source>
        <dbReference type="ARBA" id="ARBA00022798"/>
    </source>
</evidence>
<dbReference type="AlphaFoldDB" id="A0A2T0LPQ0"/>
<protein>
    <recommendedName>
        <fullName evidence="4">diacylglycerol O-acyltransferase</fullName>
        <ecNumber evidence="4">2.3.1.20</ecNumber>
    </recommendedName>
</protein>
<evidence type="ECO:0000256" key="2">
    <source>
        <dbReference type="ARBA" id="ARBA00005189"/>
    </source>
</evidence>
<feature type="compositionally biased region" description="Polar residues" evidence="11">
    <location>
        <begin position="467"/>
        <end position="478"/>
    </location>
</feature>
<comment type="pathway">
    <text evidence="1">Glycerolipid metabolism; triacylglycerol biosynthesis.</text>
</comment>
<keyword evidence="7" id="KW-0319">Glycerol metabolism</keyword>
<dbReference type="Pfam" id="PF06974">
    <property type="entry name" value="WS_DGAT_C"/>
    <property type="match status" value="1"/>
</dbReference>
<dbReference type="GO" id="GO:0005886">
    <property type="term" value="C:plasma membrane"/>
    <property type="evidence" value="ECO:0007669"/>
    <property type="project" value="TreeGrafter"/>
</dbReference>
<evidence type="ECO:0000256" key="1">
    <source>
        <dbReference type="ARBA" id="ARBA00004771"/>
    </source>
</evidence>
<dbReference type="Pfam" id="PF03007">
    <property type="entry name" value="WS_DGAT_cat"/>
    <property type="match status" value="1"/>
</dbReference>
<comment type="pathway">
    <text evidence="2">Lipid metabolism.</text>
</comment>
<dbReference type="InterPro" id="IPR004255">
    <property type="entry name" value="O-acyltransferase_WSD1_N"/>
</dbReference>
<feature type="region of interest" description="Disordered" evidence="11">
    <location>
        <begin position="452"/>
        <end position="500"/>
    </location>
</feature>
<keyword evidence="6 14" id="KW-0808">Transferase</keyword>
<dbReference type="EC" id="2.3.1.20" evidence="4"/>
<dbReference type="GO" id="GO:0071731">
    <property type="term" value="P:response to nitric oxide"/>
    <property type="evidence" value="ECO:0007669"/>
    <property type="project" value="TreeGrafter"/>
</dbReference>
<feature type="domain" description="O-acyltransferase WSD1-like N-terminal" evidence="12">
    <location>
        <begin position="24"/>
        <end position="269"/>
    </location>
</feature>
<keyword evidence="5" id="KW-0444">Lipid biosynthesis</keyword>
<evidence type="ECO:0000256" key="6">
    <source>
        <dbReference type="ARBA" id="ARBA00022679"/>
    </source>
</evidence>
<dbReference type="Proteomes" id="UP000238362">
    <property type="component" value="Unassembled WGS sequence"/>
</dbReference>
<comment type="similarity">
    <text evidence="3">Belongs to the long-chain O-acyltransferase family.</text>
</comment>
<evidence type="ECO:0000313" key="15">
    <source>
        <dbReference type="Proteomes" id="UP000238362"/>
    </source>
</evidence>
<evidence type="ECO:0000256" key="8">
    <source>
        <dbReference type="ARBA" id="ARBA00023098"/>
    </source>
</evidence>
<dbReference type="InterPro" id="IPR045034">
    <property type="entry name" value="O-acyltransferase_WSD1-like"/>
</dbReference>
<proteinExistence type="inferred from homology"/>
<dbReference type="EMBL" id="PVNH01000010">
    <property type="protein sequence ID" value="PRX45208.1"/>
    <property type="molecule type" value="Genomic_DNA"/>
</dbReference>
<dbReference type="GO" id="GO:0051701">
    <property type="term" value="P:biological process involved in interaction with host"/>
    <property type="evidence" value="ECO:0007669"/>
    <property type="project" value="TreeGrafter"/>
</dbReference>
<dbReference type="SUPFAM" id="SSF52777">
    <property type="entry name" value="CoA-dependent acyltransferases"/>
    <property type="match status" value="2"/>
</dbReference>
<dbReference type="PANTHER" id="PTHR31650:SF1">
    <property type="entry name" value="WAX ESTER SYNTHASE_DIACYLGLYCEROL ACYLTRANSFERASE 4-RELATED"/>
    <property type="match status" value="1"/>
</dbReference>
<evidence type="ECO:0000313" key="14">
    <source>
        <dbReference type="EMBL" id="PRX45208.1"/>
    </source>
</evidence>
<dbReference type="RefSeq" id="WP_181193429.1">
    <property type="nucleotide sequence ID" value="NZ_PVNH01000010.1"/>
</dbReference>
<keyword evidence="15" id="KW-1185">Reference proteome</keyword>
<evidence type="ECO:0000259" key="13">
    <source>
        <dbReference type="Pfam" id="PF06974"/>
    </source>
</evidence>
<dbReference type="GO" id="GO:0019432">
    <property type="term" value="P:triglyceride biosynthetic process"/>
    <property type="evidence" value="ECO:0007669"/>
    <property type="project" value="UniProtKB-UniPathway"/>
</dbReference>
<evidence type="ECO:0000256" key="4">
    <source>
        <dbReference type="ARBA" id="ARBA00013244"/>
    </source>
</evidence>
<feature type="domain" description="O-acyltransferase WSD1 C-terminal" evidence="13">
    <location>
        <begin position="309"/>
        <end position="447"/>
    </location>
</feature>
<comment type="caution">
    <text evidence="14">The sequence shown here is derived from an EMBL/GenBank/DDBJ whole genome shotgun (WGS) entry which is preliminary data.</text>
</comment>
<dbReference type="PANTHER" id="PTHR31650">
    <property type="entry name" value="O-ACYLTRANSFERASE (WSD1-LIKE) FAMILY PROTEIN"/>
    <property type="match status" value="1"/>
</dbReference>
<accession>A0A2T0LPQ0</accession>
<evidence type="ECO:0000256" key="10">
    <source>
        <dbReference type="ARBA" id="ARBA00048109"/>
    </source>
</evidence>
<comment type="catalytic activity">
    <reaction evidence="10">
        <text>an acyl-CoA + a 1,2-diacyl-sn-glycerol = a triacyl-sn-glycerol + CoA</text>
        <dbReference type="Rhea" id="RHEA:10868"/>
        <dbReference type="ChEBI" id="CHEBI:17815"/>
        <dbReference type="ChEBI" id="CHEBI:57287"/>
        <dbReference type="ChEBI" id="CHEBI:58342"/>
        <dbReference type="ChEBI" id="CHEBI:64615"/>
        <dbReference type="EC" id="2.3.1.20"/>
    </reaction>
</comment>
<keyword evidence="9 14" id="KW-0012">Acyltransferase</keyword>
<dbReference type="Gene3D" id="3.30.559.30">
    <property type="entry name" value="Nonribosomal peptide synthetase, condensation domain"/>
    <property type="match status" value="1"/>
</dbReference>
<name>A0A2T0LPQ0_9PSEU</name>
<dbReference type="GO" id="GO:0006071">
    <property type="term" value="P:glycerol metabolic process"/>
    <property type="evidence" value="ECO:0007669"/>
    <property type="project" value="UniProtKB-KW"/>
</dbReference>
<evidence type="ECO:0000256" key="11">
    <source>
        <dbReference type="SAM" id="MobiDB-lite"/>
    </source>
</evidence>
<organism evidence="14 15">
    <name type="scientific">Prauserella shujinwangii</name>
    <dbReference type="NCBI Taxonomy" id="1453103"/>
    <lineage>
        <taxon>Bacteria</taxon>
        <taxon>Bacillati</taxon>
        <taxon>Actinomycetota</taxon>
        <taxon>Actinomycetes</taxon>
        <taxon>Pseudonocardiales</taxon>
        <taxon>Pseudonocardiaceae</taxon>
        <taxon>Prauserella</taxon>
    </lineage>
</organism>
<dbReference type="GO" id="GO:0001666">
    <property type="term" value="P:response to hypoxia"/>
    <property type="evidence" value="ECO:0007669"/>
    <property type="project" value="TreeGrafter"/>
</dbReference>
<dbReference type="Gene3D" id="3.30.559.10">
    <property type="entry name" value="Chloramphenicol acetyltransferase-like domain"/>
    <property type="match status" value="1"/>
</dbReference>